<evidence type="ECO:0000256" key="1">
    <source>
        <dbReference type="SAM" id="MobiDB-lite"/>
    </source>
</evidence>
<feature type="region of interest" description="Disordered" evidence="1">
    <location>
        <begin position="37"/>
        <end position="59"/>
    </location>
</feature>
<name>A0A0C9V044_9AGAM</name>
<protein>
    <submittedName>
        <fullName evidence="3">Unplaced genomic scaffold scaffold_88, whole genome shotgun sequence</fullName>
    </submittedName>
</protein>
<dbReference type="EMBL" id="KN839922">
    <property type="protein sequence ID" value="KIJ58619.1"/>
    <property type="molecule type" value="Genomic_DNA"/>
</dbReference>
<evidence type="ECO:0000313" key="2">
    <source>
        <dbReference type="EMBL" id="KIJ58071.1"/>
    </source>
</evidence>
<reference evidence="3 4" key="1">
    <citation type="submission" date="2014-04" db="EMBL/GenBank/DDBJ databases">
        <title>Evolutionary Origins and Diversification of the Mycorrhizal Mutualists.</title>
        <authorList>
            <consortium name="DOE Joint Genome Institute"/>
            <consortium name="Mycorrhizal Genomics Consortium"/>
            <person name="Kohler A."/>
            <person name="Kuo A."/>
            <person name="Nagy L.G."/>
            <person name="Floudas D."/>
            <person name="Copeland A."/>
            <person name="Barry K.W."/>
            <person name="Cichocki N."/>
            <person name="Veneault-Fourrey C."/>
            <person name="LaButti K."/>
            <person name="Lindquist E.A."/>
            <person name="Lipzen A."/>
            <person name="Lundell T."/>
            <person name="Morin E."/>
            <person name="Murat C."/>
            <person name="Riley R."/>
            <person name="Ohm R."/>
            <person name="Sun H."/>
            <person name="Tunlid A."/>
            <person name="Henrissat B."/>
            <person name="Grigoriev I.V."/>
            <person name="Hibbett D.S."/>
            <person name="Martin F."/>
        </authorList>
    </citation>
    <scope>NUCLEOTIDE SEQUENCE [LARGE SCALE GENOMIC DNA]</scope>
    <source>
        <strain evidence="3 4">MD-312</strain>
    </source>
</reference>
<gene>
    <name evidence="3" type="ORF">HYDPIDRAFT_119408</name>
    <name evidence="2" type="ORF">HYDPIDRAFT_120038</name>
</gene>
<dbReference type="Proteomes" id="UP000053820">
    <property type="component" value="Unassembled WGS sequence"/>
</dbReference>
<feature type="non-terminal residue" evidence="3">
    <location>
        <position position="59"/>
    </location>
</feature>
<dbReference type="HOGENOM" id="CLU_2996757_0_0_1"/>
<evidence type="ECO:0000313" key="3">
    <source>
        <dbReference type="EMBL" id="KIJ58619.1"/>
    </source>
</evidence>
<evidence type="ECO:0000313" key="4">
    <source>
        <dbReference type="Proteomes" id="UP000053820"/>
    </source>
</evidence>
<organism evidence="3 4">
    <name type="scientific">Hydnomerulius pinastri MD-312</name>
    <dbReference type="NCBI Taxonomy" id="994086"/>
    <lineage>
        <taxon>Eukaryota</taxon>
        <taxon>Fungi</taxon>
        <taxon>Dikarya</taxon>
        <taxon>Basidiomycota</taxon>
        <taxon>Agaricomycotina</taxon>
        <taxon>Agaricomycetes</taxon>
        <taxon>Agaricomycetidae</taxon>
        <taxon>Boletales</taxon>
        <taxon>Boletales incertae sedis</taxon>
        <taxon>Leucogyrophana</taxon>
    </lineage>
</organism>
<keyword evidence="4" id="KW-1185">Reference proteome</keyword>
<accession>A0A0C9V044</accession>
<proteinExistence type="predicted"/>
<sequence length="59" mass="6460">MLGSRRLTILFTRGTACTIPTVSFPSPFRPSRSPLCCTSAQHPHPPPPSTPLQCTQIRI</sequence>
<dbReference type="AlphaFoldDB" id="A0A0C9V044"/>
<dbReference type="EMBL" id="KN839997">
    <property type="protein sequence ID" value="KIJ58071.1"/>
    <property type="molecule type" value="Genomic_DNA"/>
</dbReference>